<dbReference type="EnsemblPlants" id="Pp3c21_200V3.1">
    <property type="protein sequence ID" value="Pp3c21_200V3.1"/>
    <property type="gene ID" value="Pp3c21_200"/>
</dbReference>
<sequence>MKFDLKMRKKDKQFVSTDYLDHVLSVAADFKHQQRDINLFGIQCGRWKGQSFKHPSTFDTLAMKPELKAEVKADLDAFQNSEKYFRRVGRPWKRGYLLYGPPGTGKSSMIAAIANYLKYDVYDLELTEVQSNDALKRLLRDTKSRSIIVIEDIDCSLDLAGKRDTEPNSSRSEGVRWRMRGGRSGGRSGGRGRGRGSGSGPRNVTLSGLLNSTDGLWSCCTDERIIMFTTNYVEKLDQALIRPGRMDMHIHMSYCNFESIKSLAYTYLSIESHPFYDTIRNLLNEGILITPAQVTEHLYANRSDPTAAMQSITAELEQLNDTALRPGVSEPS</sequence>
<dbReference type="Gene3D" id="3.40.50.300">
    <property type="entry name" value="P-loop containing nucleotide triphosphate hydrolases"/>
    <property type="match status" value="1"/>
</dbReference>
<dbReference type="Gramene" id="Pp3c21_200V3.2">
    <property type="protein sequence ID" value="Pp3c21_200V3.2"/>
    <property type="gene ID" value="Pp3c21_200"/>
</dbReference>
<evidence type="ECO:0000256" key="1">
    <source>
        <dbReference type="ARBA" id="ARBA00007448"/>
    </source>
</evidence>
<keyword evidence="2" id="KW-0547">Nucleotide-binding</keyword>
<feature type="region of interest" description="Disordered" evidence="3">
    <location>
        <begin position="161"/>
        <end position="204"/>
    </location>
</feature>
<feature type="compositionally biased region" description="Gly residues" evidence="3">
    <location>
        <begin position="182"/>
        <end position="199"/>
    </location>
</feature>
<evidence type="ECO:0000313" key="7">
    <source>
        <dbReference type="Proteomes" id="UP000006727"/>
    </source>
</evidence>
<dbReference type="SUPFAM" id="SSF52540">
    <property type="entry name" value="P-loop containing nucleoside triphosphate hydrolases"/>
    <property type="match status" value="1"/>
</dbReference>
<keyword evidence="2" id="KW-0067">ATP-binding</keyword>
<comment type="similarity">
    <text evidence="1">Belongs to the AAA ATPase family. BCS1 subfamily.</text>
</comment>
<dbReference type="Pfam" id="PF00004">
    <property type="entry name" value="AAA"/>
    <property type="match status" value="2"/>
</dbReference>
<dbReference type="EMBL" id="ABEU02000021">
    <property type="protein sequence ID" value="PNR31421.1"/>
    <property type="molecule type" value="Genomic_DNA"/>
</dbReference>
<accession>A0A2K1IQ59</accession>
<dbReference type="Proteomes" id="UP000006727">
    <property type="component" value="Chromosome 21"/>
</dbReference>
<dbReference type="PROSITE" id="PS00674">
    <property type="entry name" value="AAA"/>
    <property type="match status" value="1"/>
</dbReference>
<gene>
    <name evidence="5" type="ORF">PHYPA_025542</name>
</gene>
<dbReference type="PaxDb" id="3218-PP1S286_51V6.1"/>
<feature type="domain" description="AAA+ ATPase" evidence="4">
    <location>
        <begin position="92"/>
        <end position="256"/>
    </location>
</feature>
<evidence type="ECO:0000259" key="4">
    <source>
        <dbReference type="SMART" id="SM00382"/>
    </source>
</evidence>
<evidence type="ECO:0000256" key="2">
    <source>
        <dbReference type="RuleBase" id="RU003651"/>
    </source>
</evidence>
<dbReference type="GO" id="GO:0016887">
    <property type="term" value="F:ATP hydrolysis activity"/>
    <property type="evidence" value="ECO:0007669"/>
    <property type="project" value="InterPro"/>
</dbReference>
<dbReference type="CDD" id="cd19510">
    <property type="entry name" value="RecA-like_BCS1"/>
    <property type="match status" value="1"/>
</dbReference>
<dbReference type="Gramene" id="Pp3c21_200V3.1">
    <property type="protein sequence ID" value="Pp3c21_200V3.1"/>
    <property type="gene ID" value="Pp3c21_200"/>
</dbReference>
<keyword evidence="7" id="KW-1185">Reference proteome</keyword>
<proteinExistence type="inferred from homology"/>
<dbReference type="InterPro" id="IPR058017">
    <property type="entry name" value="At3g28540-like_C"/>
</dbReference>
<dbReference type="SMART" id="SM00382">
    <property type="entry name" value="AAA"/>
    <property type="match status" value="1"/>
</dbReference>
<name>A0A2K1IQ59_PHYPA</name>
<dbReference type="AlphaFoldDB" id="A0A2K1IQ59"/>
<dbReference type="InterPro" id="IPR003593">
    <property type="entry name" value="AAA+_ATPase"/>
</dbReference>
<reference evidence="6" key="3">
    <citation type="submission" date="2020-12" db="UniProtKB">
        <authorList>
            <consortium name="EnsemblPlants"/>
        </authorList>
    </citation>
    <scope>IDENTIFICATION</scope>
</reference>
<dbReference type="GO" id="GO:0005524">
    <property type="term" value="F:ATP binding"/>
    <property type="evidence" value="ECO:0007669"/>
    <property type="project" value="UniProtKB-KW"/>
</dbReference>
<evidence type="ECO:0000256" key="3">
    <source>
        <dbReference type="SAM" id="MobiDB-lite"/>
    </source>
</evidence>
<dbReference type="Pfam" id="PF25568">
    <property type="entry name" value="AAA_lid_At3g28540"/>
    <property type="match status" value="1"/>
</dbReference>
<dbReference type="PANTHER" id="PTHR23070">
    <property type="entry name" value="BCS1 AAA-TYPE ATPASE"/>
    <property type="match status" value="1"/>
</dbReference>
<evidence type="ECO:0000313" key="5">
    <source>
        <dbReference type="EMBL" id="PNR31421.1"/>
    </source>
</evidence>
<organism evidence="5">
    <name type="scientific">Physcomitrium patens</name>
    <name type="common">Spreading-leaved earth moss</name>
    <name type="synonym">Physcomitrella patens</name>
    <dbReference type="NCBI Taxonomy" id="3218"/>
    <lineage>
        <taxon>Eukaryota</taxon>
        <taxon>Viridiplantae</taxon>
        <taxon>Streptophyta</taxon>
        <taxon>Embryophyta</taxon>
        <taxon>Bryophyta</taxon>
        <taxon>Bryophytina</taxon>
        <taxon>Bryopsida</taxon>
        <taxon>Funariidae</taxon>
        <taxon>Funariales</taxon>
        <taxon>Funariaceae</taxon>
        <taxon>Physcomitrium</taxon>
    </lineage>
</organism>
<reference evidence="5 7" key="1">
    <citation type="journal article" date="2008" name="Science">
        <title>The Physcomitrella genome reveals evolutionary insights into the conquest of land by plants.</title>
        <authorList>
            <person name="Rensing S."/>
            <person name="Lang D."/>
            <person name="Zimmer A."/>
            <person name="Terry A."/>
            <person name="Salamov A."/>
            <person name="Shapiro H."/>
            <person name="Nishiyama T."/>
            <person name="Perroud P.-F."/>
            <person name="Lindquist E."/>
            <person name="Kamisugi Y."/>
            <person name="Tanahashi T."/>
            <person name="Sakakibara K."/>
            <person name="Fujita T."/>
            <person name="Oishi K."/>
            <person name="Shin-I T."/>
            <person name="Kuroki Y."/>
            <person name="Toyoda A."/>
            <person name="Suzuki Y."/>
            <person name="Hashimoto A."/>
            <person name="Yamaguchi K."/>
            <person name="Sugano A."/>
            <person name="Kohara Y."/>
            <person name="Fujiyama A."/>
            <person name="Anterola A."/>
            <person name="Aoki S."/>
            <person name="Ashton N."/>
            <person name="Barbazuk W.B."/>
            <person name="Barker E."/>
            <person name="Bennetzen J."/>
            <person name="Bezanilla M."/>
            <person name="Blankenship R."/>
            <person name="Cho S.H."/>
            <person name="Dutcher S."/>
            <person name="Estelle M."/>
            <person name="Fawcett J.A."/>
            <person name="Gundlach H."/>
            <person name="Hanada K."/>
            <person name="Heyl A."/>
            <person name="Hicks K.A."/>
            <person name="Hugh J."/>
            <person name="Lohr M."/>
            <person name="Mayer K."/>
            <person name="Melkozernov A."/>
            <person name="Murata T."/>
            <person name="Nelson D."/>
            <person name="Pils B."/>
            <person name="Prigge M."/>
            <person name="Reiss B."/>
            <person name="Renner T."/>
            <person name="Rombauts S."/>
            <person name="Rushton P."/>
            <person name="Sanderfoot A."/>
            <person name="Schween G."/>
            <person name="Shiu S.-H."/>
            <person name="Stueber K."/>
            <person name="Theodoulou F.L."/>
            <person name="Tu H."/>
            <person name="Van de Peer Y."/>
            <person name="Verrier P.J."/>
            <person name="Waters E."/>
            <person name="Wood A."/>
            <person name="Yang L."/>
            <person name="Cove D."/>
            <person name="Cuming A."/>
            <person name="Hasebe M."/>
            <person name="Lucas S."/>
            <person name="Mishler D.B."/>
            <person name="Reski R."/>
            <person name="Grigoriev I."/>
            <person name="Quatrano R.S."/>
            <person name="Boore J.L."/>
        </authorList>
    </citation>
    <scope>NUCLEOTIDE SEQUENCE [LARGE SCALE GENOMIC DNA]</scope>
    <source>
        <strain evidence="6 7">cv. Gransden 2004</strain>
    </source>
</reference>
<dbReference type="InParanoid" id="A0A2K1IQ59"/>
<dbReference type="Gene3D" id="6.10.280.40">
    <property type="match status" value="1"/>
</dbReference>
<dbReference type="EnsemblPlants" id="Pp3c21_200V3.2">
    <property type="protein sequence ID" value="Pp3c21_200V3.2"/>
    <property type="gene ID" value="Pp3c21_200"/>
</dbReference>
<dbReference type="STRING" id="3218.A0A2K1IQ59"/>
<dbReference type="InterPro" id="IPR003960">
    <property type="entry name" value="ATPase_AAA_CS"/>
</dbReference>
<protein>
    <recommendedName>
        <fullName evidence="4">AAA+ ATPase domain-containing protein</fullName>
    </recommendedName>
</protein>
<reference evidence="5 7" key="2">
    <citation type="journal article" date="2018" name="Plant J.">
        <title>The Physcomitrella patens chromosome-scale assembly reveals moss genome structure and evolution.</title>
        <authorList>
            <person name="Lang D."/>
            <person name="Ullrich K.K."/>
            <person name="Murat F."/>
            <person name="Fuchs J."/>
            <person name="Jenkins J."/>
            <person name="Haas F.B."/>
            <person name="Piednoel M."/>
            <person name="Gundlach H."/>
            <person name="Van Bel M."/>
            <person name="Meyberg R."/>
            <person name="Vives C."/>
            <person name="Morata J."/>
            <person name="Symeonidi A."/>
            <person name="Hiss M."/>
            <person name="Muchero W."/>
            <person name="Kamisugi Y."/>
            <person name="Saleh O."/>
            <person name="Blanc G."/>
            <person name="Decker E.L."/>
            <person name="van Gessel N."/>
            <person name="Grimwood J."/>
            <person name="Hayes R.D."/>
            <person name="Graham S.W."/>
            <person name="Gunter L.E."/>
            <person name="McDaniel S.F."/>
            <person name="Hoernstein S.N.W."/>
            <person name="Larsson A."/>
            <person name="Li F.W."/>
            <person name="Perroud P.F."/>
            <person name="Phillips J."/>
            <person name="Ranjan P."/>
            <person name="Rokshar D.S."/>
            <person name="Rothfels C.J."/>
            <person name="Schneider L."/>
            <person name="Shu S."/>
            <person name="Stevenson D.W."/>
            <person name="Thummler F."/>
            <person name="Tillich M."/>
            <person name="Villarreal Aguilar J.C."/>
            <person name="Widiez T."/>
            <person name="Wong G.K."/>
            <person name="Wymore A."/>
            <person name="Zhang Y."/>
            <person name="Zimmer A.D."/>
            <person name="Quatrano R.S."/>
            <person name="Mayer K.F.X."/>
            <person name="Goodstein D."/>
            <person name="Casacuberta J.M."/>
            <person name="Vandepoele K."/>
            <person name="Reski R."/>
            <person name="Cuming A.C."/>
            <person name="Tuskan G.A."/>
            <person name="Maumus F."/>
            <person name="Salse J."/>
            <person name="Schmutz J."/>
            <person name="Rensing S.A."/>
        </authorList>
    </citation>
    <scope>NUCLEOTIDE SEQUENCE [LARGE SCALE GENOMIC DNA]</scope>
    <source>
        <strain evidence="6 7">cv. Gransden 2004</strain>
    </source>
</reference>
<dbReference type="InterPro" id="IPR027417">
    <property type="entry name" value="P-loop_NTPase"/>
</dbReference>
<dbReference type="InterPro" id="IPR050747">
    <property type="entry name" value="Mitochondrial_chaperone_BCS1"/>
</dbReference>
<evidence type="ECO:0000313" key="6">
    <source>
        <dbReference type="EnsemblPlants" id="Pp3c21_200V3.1"/>
    </source>
</evidence>
<dbReference type="InterPro" id="IPR003959">
    <property type="entry name" value="ATPase_AAA_core"/>
</dbReference>